<evidence type="ECO:0000256" key="6">
    <source>
        <dbReference type="ARBA" id="ARBA00023136"/>
    </source>
</evidence>
<feature type="transmembrane region" description="Helical" evidence="8">
    <location>
        <begin position="333"/>
        <end position="354"/>
    </location>
</feature>
<evidence type="ECO:0000256" key="3">
    <source>
        <dbReference type="ARBA" id="ARBA00022448"/>
    </source>
</evidence>
<evidence type="ECO:0000256" key="1">
    <source>
        <dbReference type="ARBA" id="ARBA00004141"/>
    </source>
</evidence>
<dbReference type="PANTHER" id="PTHR48020:SF12">
    <property type="entry name" value="PROTON MYO-INOSITOL COTRANSPORTER"/>
    <property type="match status" value="1"/>
</dbReference>
<dbReference type="eggNOG" id="COG2814">
    <property type="taxonomic scope" value="Bacteria"/>
</dbReference>
<keyword evidence="5 8" id="KW-1133">Transmembrane helix</keyword>
<reference evidence="10 11" key="1">
    <citation type="submission" date="2013-03" db="EMBL/GenBank/DDBJ databases">
        <title>Salinisphaera hydrothermalis C41B8 Genome Sequencing.</title>
        <authorList>
            <person name="Li C."/>
            <person name="Lai Q."/>
            <person name="Shao Z."/>
        </authorList>
    </citation>
    <scope>NUCLEOTIDE SEQUENCE [LARGE SCALE GENOMIC DNA]</scope>
    <source>
        <strain evidence="10 11">C41B8</strain>
    </source>
</reference>
<feature type="transmembrane region" description="Helical" evidence="8">
    <location>
        <begin position="430"/>
        <end position="451"/>
    </location>
</feature>
<dbReference type="Pfam" id="PF00083">
    <property type="entry name" value="Sugar_tr"/>
    <property type="match status" value="1"/>
</dbReference>
<keyword evidence="6 8" id="KW-0472">Membrane</keyword>
<dbReference type="InterPro" id="IPR005828">
    <property type="entry name" value="MFS_sugar_transport-like"/>
</dbReference>
<feature type="transmembrane region" description="Helical" evidence="8">
    <location>
        <begin position="156"/>
        <end position="177"/>
    </location>
</feature>
<feature type="transmembrane region" description="Helical" evidence="8">
    <location>
        <begin position="400"/>
        <end position="424"/>
    </location>
</feature>
<feature type="transmembrane region" description="Helical" evidence="8">
    <location>
        <begin position="97"/>
        <end position="116"/>
    </location>
</feature>
<dbReference type="Proteomes" id="UP000028302">
    <property type="component" value="Unassembled WGS sequence"/>
</dbReference>
<dbReference type="PROSITE" id="PS00217">
    <property type="entry name" value="SUGAR_TRANSPORT_2"/>
    <property type="match status" value="1"/>
</dbReference>
<evidence type="ECO:0000256" key="4">
    <source>
        <dbReference type="ARBA" id="ARBA00022692"/>
    </source>
</evidence>
<sequence length="477" mass="50778">MAGASGPVSSTSKSAPDAVAHADIVPMVWLSCGLAALAGLLFGMDIGVISGALPFIKKDFNLSSAMEGWIVSSMMVGAAIGALSAGSISKSMGRKRALLASALLFIVGALVCVVATGPTMLWIGRILLGLAVGVASFTAPLYLSEVTPERIRGTTISFYQLMVTVGILAAFVSNAAFSYIESWRWMFGVLAIPAVLLFFGALSVPNSPRWLAAKDRFDEARDVLSKLRGTSEEVEYEMGEIQEALESEADSQGFQMFKNNPNFRRSVFLGVALQLVQQFTGMNVIMYYAPQIFQASGFQGTSASLWATVVTGLTNVLATFIAIALIDRAGRKPILYAGFLMMAATMAVLSYVLHVGATTTVLQYTGMAMVLLFVVGFAMSAGPLIWTLCAEIQPLQGRDFGIGASTGANWIGNFCIGFFFPIMFEGIGGAWTFGLLAAVNALFIIFTLKYVPETKGISLEKIERNLLAGKALRAIGV</sequence>
<comment type="similarity">
    <text evidence="2 7">Belongs to the major facilitator superfamily. Sugar transporter (TC 2.A.1.1) family.</text>
</comment>
<dbReference type="InterPro" id="IPR020846">
    <property type="entry name" value="MFS_dom"/>
</dbReference>
<dbReference type="PRINTS" id="PR00171">
    <property type="entry name" value="SUGRTRNSPORT"/>
</dbReference>
<dbReference type="SUPFAM" id="SSF103473">
    <property type="entry name" value="MFS general substrate transporter"/>
    <property type="match status" value="1"/>
</dbReference>
<dbReference type="PATRIC" id="fig|1304275.5.peg.1372"/>
<evidence type="ECO:0000256" key="2">
    <source>
        <dbReference type="ARBA" id="ARBA00010992"/>
    </source>
</evidence>
<evidence type="ECO:0000259" key="9">
    <source>
        <dbReference type="PROSITE" id="PS50850"/>
    </source>
</evidence>
<feature type="transmembrane region" description="Helical" evidence="8">
    <location>
        <begin position="266"/>
        <end position="289"/>
    </location>
</feature>
<feature type="transmembrane region" description="Helical" evidence="8">
    <location>
        <begin position="304"/>
        <end position="326"/>
    </location>
</feature>
<accession>A0A084IMN1</accession>
<name>A0A084IMN1_SALHC</name>
<feature type="transmembrane region" description="Helical" evidence="8">
    <location>
        <begin position="122"/>
        <end position="144"/>
    </location>
</feature>
<dbReference type="PROSITE" id="PS00216">
    <property type="entry name" value="SUGAR_TRANSPORT_1"/>
    <property type="match status" value="1"/>
</dbReference>
<feature type="transmembrane region" description="Helical" evidence="8">
    <location>
        <begin position="183"/>
        <end position="204"/>
    </location>
</feature>
<organism evidence="10 11">
    <name type="scientific">Salinisphaera hydrothermalis (strain C41B8)</name>
    <dbReference type="NCBI Taxonomy" id="1304275"/>
    <lineage>
        <taxon>Bacteria</taxon>
        <taxon>Pseudomonadati</taxon>
        <taxon>Pseudomonadota</taxon>
        <taxon>Gammaproteobacteria</taxon>
        <taxon>Salinisphaerales</taxon>
        <taxon>Salinisphaeraceae</taxon>
        <taxon>Salinisphaera</taxon>
    </lineage>
</organism>
<dbReference type="InterPro" id="IPR036259">
    <property type="entry name" value="MFS_trans_sf"/>
</dbReference>
<dbReference type="STRING" id="1304275.C41B8_06712"/>
<evidence type="ECO:0000256" key="7">
    <source>
        <dbReference type="RuleBase" id="RU003346"/>
    </source>
</evidence>
<dbReference type="InterPro" id="IPR005829">
    <property type="entry name" value="Sugar_transporter_CS"/>
</dbReference>
<feature type="domain" description="Major facilitator superfamily (MFS) profile" evidence="9">
    <location>
        <begin position="31"/>
        <end position="455"/>
    </location>
</feature>
<dbReference type="FunFam" id="1.20.1250.20:FF:000134">
    <property type="entry name" value="MFS sugar transporter protein"/>
    <property type="match status" value="1"/>
</dbReference>
<evidence type="ECO:0000313" key="11">
    <source>
        <dbReference type="Proteomes" id="UP000028302"/>
    </source>
</evidence>
<dbReference type="AlphaFoldDB" id="A0A084IMN1"/>
<proteinExistence type="inferred from homology"/>
<dbReference type="InterPro" id="IPR050814">
    <property type="entry name" value="Myo-inositol_Transporter"/>
</dbReference>
<keyword evidence="3 7" id="KW-0813">Transport</keyword>
<dbReference type="GO" id="GO:0022857">
    <property type="term" value="F:transmembrane transporter activity"/>
    <property type="evidence" value="ECO:0007669"/>
    <property type="project" value="InterPro"/>
</dbReference>
<dbReference type="NCBIfam" id="TIGR00879">
    <property type="entry name" value="SP"/>
    <property type="match status" value="1"/>
</dbReference>
<dbReference type="InterPro" id="IPR003663">
    <property type="entry name" value="Sugar/inositol_transpt"/>
</dbReference>
<dbReference type="PANTHER" id="PTHR48020">
    <property type="entry name" value="PROTON MYO-INOSITOL COTRANSPORTER"/>
    <property type="match status" value="1"/>
</dbReference>
<feature type="transmembrane region" description="Helical" evidence="8">
    <location>
        <begin position="366"/>
        <end position="388"/>
    </location>
</feature>
<comment type="caution">
    <text evidence="10">The sequence shown here is derived from an EMBL/GenBank/DDBJ whole genome shotgun (WGS) entry which is preliminary data.</text>
</comment>
<evidence type="ECO:0000256" key="5">
    <source>
        <dbReference type="ARBA" id="ARBA00022989"/>
    </source>
</evidence>
<dbReference type="GO" id="GO:0016020">
    <property type="term" value="C:membrane"/>
    <property type="evidence" value="ECO:0007669"/>
    <property type="project" value="UniProtKB-SubCell"/>
</dbReference>
<dbReference type="EMBL" id="APNK01000007">
    <property type="protein sequence ID" value="KEZ77965.1"/>
    <property type="molecule type" value="Genomic_DNA"/>
</dbReference>
<dbReference type="Gene3D" id="1.20.1250.20">
    <property type="entry name" value="MFS general substrate transporter like domains"/>
    <property type="match status" value="1"/>
</dbReference>
<keyword evidence="11" id="KW-1185">Reference proteome</keyword>
<protein>
    <submittedName>
        <fullName evidence="10">D-galactose transporter GalP</fullName>
    </submittedName>
</protein>
<gene>
    <name evidence="10" type="ORF">C41B8_06712</name>
</gene>
<feature type="transmembrane region" description="Helical" evidence="8">
    <location>
        <begin position="68"/>
        <end position="85"/>
    </location>
</feature>
<comment type="subcellular location">
    <subcellularLocation>
        <location evidence="1">Membrane</location>
        <topology evidence="1">Multi-pass membrane protein</topology>
    </subcellularLocation>
</comment>
<keyword evidence="4 8" id="KW-0812">Transmembrane</keyword>
<dbReference type="PROSITE" id="PS50850">
    <property type="entry name" value="MFS"/>
    <property type="match status" value="1"/>
</dbReference>
<evidence type="ECO:0000256" key="8">
    <source>
        <dbReference type="SAM" id="Phobius"/>
    </source>
</evidence>
<evidence type="ECO:0000313" key="10">
    <source>
        <dbReference type="EMBL" id="KEZ77965.1"/>
    </source>
</evidence>
<feature type="transmembrane region" description="Helical" evidence="8">
    <location>
        <begin position="34"/>
        <end position="56"/>
    </location>
</feature>